<keyword evidence="7" id="KW-0238">DNA-binding</keyword>
<feature type="region of interest" description="Disordered" evidence="12">
    <location>
        <begin position="253"/>
        <end position="305"/>
    </location>
</feature>
<dbReference type="AlphaFoldDB" id="A0A9P0HUP3"/>
<dbReference type="Proteomes" id="UP001152798">
    <property type="component" value="Chromosome 7"/>
</dbReference>
<evidence type="ECO:0000313" key="14">
    <source>
        <dbReference type="EMBL" id="CAH1408366.1"/>
    </source>
</evidence>
<organism evidence="14 15">
    <name type="scientific">Nezara viridula</name>
    <name type="common">Southern green stink bug</name>
    <name type="synonym">Cimex viridulus</name>
    <dbReference type="NCBI Taxonomy" id="85310"/>
    <lineage>
        <taxon>Eukaryota</taxon>
        <taxon>Metazoa</taxon>
        <taxon>Ecdysozoa</taxon>
        <taxon>Arthropoda</taxon>
        <taxon>Hexapoda</taxon>
        <taxon>Insecta</taxon>
        <taxon>Pterygota</taxon>
        <taxon>Neoptera</taxon>
        <taxon>Paraneoptera</taxon>
        <taxon>Hemiptera</taxon>
        <taxon>Heteroptera</taxon>
        <taxon>Panheteroptera</taxon>
        <taxon>Pentatomomorpha</taxon>
        <taxon>Pentatomoidea</taxon>
        <taxon>Pentatomidae</taxon>
        <taxon>Pentatominae</taxon>
        <taxon>Nezara</taxon>
    </lineage>
</organism>
<evidence type="ECO:0000256" key="7">
    <source>
        <dbReference type="ARBA" id="ARBA00023125"/>
    </source>
</evidence>
<name>A0A9P0HUP3_NEZVI</name>
<evidence type="ECO:0000256" key="12">
    <source>
        <dbReference type="SAM" id="MobiDB-lite"/>
    </source>
</evidence>
<reference evidence="14" key="1">
    <citation type="submission" date="2022-01" db="EMBL/GenBank/DDBJ databases">
        <authorList>
            <person name="King R."/>
        </authorList>
    </citation>
    <scope>NUCLEOTIDE SEQUENCE</scope>
</reference>
<accession>A0A9P0HUP3</accession>
<evidence type="ECO:0000256" key="9">
    <source>
        <dbReference type="ARBA" id="ARBA00030390"/>
    </source>
</evidence>
<feature type="chain" id="PRO_5040188902" description="Abasic site processing protein HMCES" evidence="13">
    <location>
        <begin position="20"/>
        <end position="305"/>
    </location>
</feature>
<dbReference type="Gene3D" id="3.90.1680.10">
    <property type="entry name" value="SOS response associated peptidase-like"/>
    <property type="match status" value="1"/>
</dbReference>
<keyword evidence="8" id="KW-0456">Lyase</keyword>
<evidence type="ECO:0000313" key="15">
    <source>
        <dbReference type="Proteomes" id="UP001152798"/>
    </source>
</evidence>
<evidence type="ECO:0000256" key="5">
    <source>
        <dbReference type="ARBA" id="ARBA00022801"/>
    </source>
</evidence>
<dbReference type="PANTHER" id="PTHR13604:SF0">
    <property type="entry name" value="ABASIC SITE PROCESSING PROTEIN HMCES"/>
    <property type="match status" value="1"/>
</dbReference>
<gene>
    <name evidence="14" type="ORF">NEZAVI_LOCUS15913</name>
</gene>
<dbReference type="OrthoDB" id="2111841at2759"/>
<dbReference type="GO" id="GO:0008233">
    <property type="term" value="F:peptidase activity"/>
    <property type="evidence" value="ECO:0007669"/>
    <property type="project" value="UniProtKB-KW"/>
</dbReference>
<evidence type="ECO:0000256" key="1">
    <source>
        <dbReference type="ARBA" id="ARBA00008136"/>
    </source>
</evidence>
<keyword evidence="5" id="KW-0378">Hydrolase</keyword>
<evidence type="ECO:0000256" key="11">
    <source>
        <dbReference type="ARBA" id="ARBA00031130"/>
    </source>
</evidence>
<evidence type="ECO:0000256" key="3">
    <source>
        <dbReference type="ARBA" id="ARBA00022670"/>
    </source>
</evidence>
<feature type="signal peptide" evidence="13">
    <location>
        <begin position="1"/>
        <end position="19"/>
    </location>
</feature>
<dbReference type="GO" id="GO:0006508">
    <property type="term" value="P:proteolysis"/>
    <property type="evidence" value="ECO:0007669"/>
    <property type="project" value="UniProtKB-KW"/>
</dbReference>
<dbReference type="InterPro" id="IPR003738">
    <property type="entry name" value="SRAP"/>
</dbReference>
<evidence type="ECO:0000256" key="13">
    <source>
        <dbReference type="SAM" id="SignalP"/>
    </source>
</evidence>
<evidence type="ECO:0000256" key="2">
    <source>
        <dbReference type="ARBA" id="ARBA00015888"/>
    </source>
</evidence>
<comment type="similarity">
    <text evidence="1">Belongs to the SOS response-associated peptidase family.</text>
</comment>
<dbReference type="InterPro" id="IPR036590">
    <property type="entry name" value="SRAP-like"/>
</dbReference>
<keyword evidence="15" id="KW-1185">Reference proteome</keyword>
<feature type="compositionally biased region" description="Polar residues" evidence="12">
    <location>
        <begin position="253"/>
        <end position="262"/>
    </location>
</feature>
<keyword evidence="3" id="KW-0645">Protease</keyword>
<keyword evidence="4" id="KW-0227">DNA damage</keyword>
<evidence type="ECO:0000256" key="4">
    <source>
        <dbReference type="ARBA" id="ARBA00022763"/>
    </source>
</evidence>
<keyword evidence="13" id="KW-0732">Signal</keyword>
<dbReference type="GO" id="GO:0016829">
    <property type="term" value="F:lyase activity"/>
    <property type="evidence" value="ECO:0007669"/>
    <property type="project" value="UniProtKB-KW"/>
</dbReference>
<evidence type="ECO:0000256" key="6">
    <source>
        <dbReference type="ARBA" id="ARBA00023124"/>
    </source>
</evidence>
<keyword evidence="6" id="KW-0190">Covalent protein-DNA linkage</keyword>
<protein>
    <recommendedName>
        <fullName evidence="2">Abasic site processing protein HMCES</fullName>
    </recommendedName>
    <alternativeName>
        <fullName evidence="9">Embryonic stem cell-specific 5-hydroxymethylcytosine-binding protein</fullName>
    </alternativeName>
    <alternativeName>
        <fullName evidence="10">Peptidase HMCES</fullName>
    </alternativeName>
    <alternativeName>
        <fullName evidence="11">SRAP domain-containing protein 1</fullName>
    </alternativeName>
</protein>
<evidence type="ECO:0000256" key="10">
    <source>
        <dbReference type="ARBA" id="ARBA00030898"/>
    </source>
</evidence>
<proteinExistence type="inferred from homology"/>
<sequence length="305" mass="34114">MIIGVLVLSALCAPKYEEASSYYDDVNDEYKKPSFINSDTLKFIPSTNLSPSEAVPVLVWDAVQKCPIIKPMVWGMIPPWTSGDYKSGSYTTHNCRIENVKESRLYSAPLTAGKRCVILCEGYYEWKSTVGKHKQPCFLYKAQSPGMKPENESHWSDGKWSKSQGWVGPSLTYLAGLYSAFESKKDSEPILSSTVITMRSSPAVSHIHHRMPAILSSPEVVKDWLNAEDVNMKEAMTLLEPTESVQWHEVSAEVNSSKNKLPTCNKPVDTKKQGGKQMSLTSFFKKPKKDDGDDEANPPKKPKKN</sequence>
<dbReference type="GO" id="GO:0106300">
    <property type="term" value="P:protein-DNA covalent cross-linking repair"/>
    <property type="evidence" value="ECO:0007669"/>
    <property type="project" value="InterPro"/>
</dbReference>
<dbReference type="GO" id="GO:0003697">
    <property type="term" value="F:single-stranded DNA binding"/>
    <property type="evidence" value="ECO:0007669"/>
    <property type="project" value="InterPro"/>
</dbReference>
<dbReference type="EMBL" id="OV725083">
    <property type="protein sequence ID" value="CAH1408366.1"/>
    <property type="molecule type" value="Genomic_DNA"/>
</dbReference>
<dbReference type="SUPFAM" id="SSF143081">
    <property type="entry name" value="BB1717-like"/>
    <property type="match status" value="1"/>
</dbReference>
<evidence type="ECO:0000256" key="8">
    <source>
        <dbReference type="ARBA" id="ARBA00023239"/>
    </source>
</evidence>
<dbReference type="Pfam" id="PF02586">
    <property type="entry name" value="SRAP"/>
    <property type="match status" value="1"/>
</dbReference>
<dbReference type="PANTHER" id="PTHR13604">
    <property type="entry name" value="DC12-RELATED"/>
    <property type="match status" value="1"/>
</dbReference>